<feature type="domain" description="2Fe-2S ferredoxin-type" evidence="1">
    <location>
        <begin position="1"/>
        <end position="87"/>
    </location>
</feature>
<reference evidence="3 4" key="1">
    <citation type="submission" date="2018-06" db="EMBL/GenBank/DDBJ databases">
        <authorList>
            <consortium name="Pathogen Informatics"/>
            <person name="Doyle S."/>
        </authorList>
    </citation>
    <scope>NUCLEOTIDE SEQUENCE [LARGE SCALE GENOMIC DNA]</scope>
    <source>
        <strain evidence="3 4">NCTC11997</strain>
    </source>
</reference>
<dbReference type="Gene3D" id="3.10.20.30">
    <property type="match status" value="1"/>
</dbReference>
<evidence type="ECO:0000259" key="1">
    <source>
        <dbReference type="PROSITE" id="PS51085"/>
    </source>
</evidence>
<name>A0A378XBR9_9BURK</name>
<dbReference type="NCBIfam" id="NF007985">
    <property type="entry name" value="PRK10713.1"/>
    <property type="match status" value="1"/>
</dbReference>
<accession>A0A378XBR9</accession>
<dbReference type="EMBL" id="CP065725">
    <property type="protein sequence ID" value="QPT40135.1"/>
    <property type="molecule type" value="Genomic_DNA"/>
</dbReference>
<evidence type="ECO:0000313" key="4">
    <source>
        <dbReference type="Proteomes" id="UP000254603"/>
    </source>
</evidence>
<protein>
    <submittedName>
        <fullName evidence="3">2Fe-2S ferredoxin YfaE</fullName>
    </submittedName>
    <submittedName>
        <fullName evidence="2">2Fe-2S ferredoxin-like protein</fullName>
    </submittedName>
</protein>
<organism evidence="3 4">
    <name type="scientific">Oligella ureolytica</name>
    <dbReference type="NCBI Taxonomy" id="90244"/>
    <lineage>
        <taxon>Bacteria</taxon>
        <taxon>Pseudomonadati</taxon>
        <taxon>Pseudomonadota</taxon>
        <taxon>Betaproteobacteria</taxon>
        <taxon>Burkholderiales</taxon>
        <taxon>Alcaligenaceae</taxon>
        <taxon>Oligella</taxon>
    </lineage>
</organism>
<dbReference type="InterPro" id="IPR001041">
    <property type="entry name" value="2Fe-2S_ferredoxin-type"/>
</dbReference>
<reference evidence="2 5" key="2">
    <citation type="submission" date="2020-12" db="EMBL/GenBank/DDBJ databases">
        <title>FDA dAtabase for Regulatory Grade micrObial Sequences (FDA-ARGOS): Supporting development and validation of Infectious Disease Dx tests.</title>
        <authorList>
            <person name="Sproer C."/>
            <person name="Gronow S."/>
            <person name="Severitt S."/>
            <person name="Schroder I."/>
            <person name="Tallon L."/>
            <person name="Sadzewicz L."/>
            <person name="Zhao X."/>
            <person name="Boylan J."/>
            <person name="Ott S."/>
            <person name="Bowen H."/>
            <person name="Vavikolanu K."/>
            <person name="Mehta A."/>
            <person name="Aluvathingal J."/>
            <person name="Nadendla S."/>
            <person name="Lowell S."/>
            <person name="Myers T."/>
            <person name="Yan Y."/>
            <person name="Sichtig H."/>
        </authorList>
    </citation>
    <scope>NUCLEOTIDE SEQUENCE [LARGE SCALE GENOMIC DNA]</scope>
    <source>
        <strain evidence="2 5">FDAARGOS_872</strain>
    </source>
</reference>
<keyword evidence="5" id="KW-1185">Reference proteome</keyword>
<dbReference type="Proteomes" id="UP000254603">
    <property type="component" value="Unassembled WGS sequence"/>
</dbReference>
<sequence>MSRVFTWDGSFELLNDETMLEGLERQGYAVEYQCRAGYCGSCRTTLVGGEVEYITEPLAYVNPGEILPCCCRPAPEARVDVEVVGSSRNEERRQDAVEDIDQYVEKLF</sequence>
<dbReference type="EMBL" id="UGSB01000001">
    <property type="protein sequence ID" value="SUA50242.1"/>
    <property type="molecule type" value="Genomic_DNA"/>
</dbReference>
<dbReference type="PROSITE" id="PS51085">
    <property type="entry name" value="2FE2S_FER_2"/>
    <property type="match status" value="1"/>
</dbReference>
<evidence type="ECO:0000313" key="3">
    <source>
        <dbReference type="EMBL" id="SUA50242.1"/>
    </source>
</evidence>
<evidence type="ECO:0000313" key="5">
    <source>
        <dbReference type="Proteomes" id="UP000594903"/>
    </source>
</evidence>
<gene>
    <name evidence="3" type="primary">ycbX</name>
    <name evidence="2" type="ORF">I6G29_00365</name>
    <name evidence="3" type="ORF">NCTC11997_00109</name>
</gene>
<dbReference type="Pfam" id="PF00111">
    <property type="entry name" value="Fer2"/>
    <property type="match status" value="1"/>
</dbReference>
<dbReference type="GO" id="GO:0051537">
    <property type="term" value="F:2 iron, 2 sulfur cluster binding"/>
    <property type="evidence" value="ECO:0007669"/>
    <property type="project" value="InterPro"/>
</dbReference>
<dbReference type="InterPro" id="IPR036010">
    <property type="entry name" value="2Fe-2S_ferredoxin-like_sf"/>
</dbReference>
<dbReference type="CDD" id="cd00207">
    <property type="entry name" value="fer2"/>
    <property type="match status" value="1"/>
</dbReference>
<dbReference type="PROSITE" id="PS00197">
    <property type="entry name" value="2FE2S_FER_1"/>
    <property type="match status" value="1"/>
</dbReference>
<dbReference type="Proteomes" id="UP000594903">
    <property type="component" value="Chromosome"/>
</dbReference>
<dbReference type="OrthoDB" id="370747at2"/>
<evidence type="ECO:0000313" key="2">
    <source>
        <dbReference type="EMBL" id="QPT40135.1"/>
    </source>
</evidence>
<dbReference type="InterPro" id="IPR012675">
    <property type="entry name" value="Beta-grasp_dom_sf"/>
</dbReference>
<dbReference type="SUPFAM" id="SSF54292">
    <property type="entry name" value="2Fe-2S ferredoxin-like"/>
    <property type="match status" value="1"/>
</dbReference>
<dbReference type="STRING" id="1122619.GCA_000373745_01473"/>
<dbReference type="RefSeq" id="WP_018574660.1">
    <property type="nucleotide sequence ID" value="NZ_CP065725.1"/>
</dbReference>
<proteinExistence type="predicted"/>
<dbReference type="InterPro" id="IPR006058">
    <property type="entry name" value="2Fe2S_fd_BS"/>
</dbReference>
<dbReference type="AlphaFoldDB" id="A0A378XBR9"/>